<dbReference type="InterPro" id="IPR001214">
    <property type="entry name" value="SET_dom"/>
</dbReference>
<evidence type="ECO:0000256" key="2">
    <source>
        <dbReference type="ARBA" id="ARBA00004286"/>
    </source>
</evidence>
<evidence type="ECO:0000259" key="8">
    <source>
        <dbReference type="PROSITE" id="PS50280"/>
    </source>
</evidence>
<sequence length="248" mass="28069">MAVPTSPAQRFSSVGGDYSFVEINAWPEHIVHITNNAFCASQPYPVSRRYPTQREYCECLGGRCLVDNAPRRNSSCINVLQDIVCDDAYCFLGPSCGNRMQQNFNLDLISTRVGLGVVCGTTIPKDSFIIEYVGEVLLGPEAQQRTDQRYQVELKAKASWDGPQDMYIDAARCGNESRFINHSCNPNCKLYELEWANTSRLGIFANEDIPPLRELTFRYRESNRLLFRCQCGAINCISKFDPKTCIFE</sequence>
<gene>
    <name evidence="9" type="ORF">F441_11755</name>
</gene>
<evidence type="ECO:0000256" key="4">
    <source>
        <dbReference type="ARBA" id="ARBA00022603"/>
    </source>
</evidence>
<accession>W2WRL4</accession>
<dbReference type="SUPFAM" id="SSF82199">
    <property type="entry name" value="SET domain"/>
    <property type="match status" value="1"/>
</dbReference>
<dbReference type="SMART" id="SM00317">
    <property type="entry name" value="SET"/>
    <property type="match status" value="1"/>
</dbReference>
<feature type="domain" description="SET" evidence="8">
    <location>
        <begin position="98"/>
        <end position="220"/>
    </location>
</feature>
<dbReference type="PROSITE" id="PS50280">
    <property type="entry name" value="SET"/>
    <property type="match status" value="1"/>
</dbReference>
<keyword evidence="6" id="KW-0949">S-adenosyl-L-methionine</keyword>
<keyword evidence="7" id="KW-0539">Nucleus</keyword>
<keyword evidence="3" id="KW-0158">Chromosome</keyword>
<name>W2WRL4_PHYNI</name>
<evidence type="ECO:0000256" key="6">
    <source>
        <dbReference type="ARBA" id="ARBA00022691"/>
    </source>
</evidence>
<keyword evidence="5" id="KW-0808">Transferase</keyword>
<dbReference type="GO" id="GO:0008168">
    <property type="term" value="F:methyltransferase activity"/>
    <property type="evidence" value="ECO:0007669"/>
    <property type="project" value="UniProtKB-KW"/>
</dbReference>
<dbReference type="PANTHER" id="PTHR22884">
    <property type="entry name" value="SET DOMAIN PROTEINS"/>
    <property type="match status" value="1"/>
</dbReference>
<evidence type="ECO:0000313" key="10">
    <source>
        <dbReference type="Proteomes" id="UP000018958"/>
    </source>
</evidence>
<dbReference type="Proteomes" id="UP000018958">
    <property type="component" value="Unassembled WGS sequence"/>
</dbReference>
<dbReference type="AlphaFoldDB" id="W2WRL4"/>
<dbReference type="InterPro" id="IPR050777">
    <property type="entry name" value="SET2_Histone-Lys_MeTrsfase"/>
</dbReference>
<evidence type="ECO:0000256" key="7">
    <source>
        <dbReference type="ARBA" id="ARBA00023242"/>
    </source>
</evidence>
<organism evidence="9 10">
    <name type="scientific">Phytophthora nicotianae CJ01A1</name>
    <dbReference type="NCBI Taxonomy" id="1317063"/>
    <lineage>
        <taxon>Eukaryota</taxon>
        <taxon>Sar</taxon>
        <taxon>Stramenopiles</taxon>
        <taxon>Oomycota</taxon>
        <taxon>Peronosporomycetes</taxon>
        <taxon>Peronosporales</taxon>
        <taxon>Peronosporaceae</taxon>
        <taxon>Phytophthora</taxon>
    </lineage>
</organism>
<evidence type="ECO:0000256" key="3">
    <source>
        <dbReference type="ARBA" id="ARBA00022454"/>
    </source>
</evidence>
<dbReference type="Pfam" id="PF00856">
    <property type="entry name" value="SET"/>
    <property type="match status" value="1"/>
</dbReference>
<evidence type="ECO:0000313" key="9">
    <source>
        <dbReference type="EMBL" id="ETP12967.1"/>
    </source>
</evidence>
<evidence type="ECO:0000256" key="1">
    <source>
        <dbReference type="ARBA" id="ARBA00004123"/>
    </source>
</evidence>
<protein>
    <recommendedName>
        <fullName evidence="8">SET domain-containing protein</fullName>
    </recommendedName>
</protein>
<dbReference type="GO" id="GO:0005694">
    <property type="term" value="C:chromosome"/>
    <property type="evidence" value="ECO:0007669"/>
    <property type="project" value="UniProtKB-SubCell"/>
</dbReference>
<dbReference type="GO" id="GO:0032259">
    <property type="term" value="P:methylation"/>
    <property type="evidence" value="ECO:0007669"/>
    <property type="project" value="UniProtKB-KW"/>
</dbReference>
<dbReference type="InterPro" id="IPR046341">
    <property type="entry name" value="SET_dom_sf"/>
</dbReference>
<comment type="subcellular location">
    <subcellularLocation>
        <location evidence="2">Chromosome</location>
    </subcellularLocation>
    <subcellularLocation>
        <location evidence="1">Nucleus</location>
    </subcellularLocation>
</comment>
<proteinExistence type="predicted"/>
<dbReference type="EMBL" id="ANIX01002304">
    <property type="protein sequence ID" value="ETP12967.1"/>
    <property type="molecule type" value="Genomic_DNA"/>
</dbReference>
<comment type="caution">
    <text evidence="9">The sequence shown here is derived from an EMBL/GenBank/DDBJ whole genome shotgun (WGS) entry which is preliminary data.</text>
</comment>
<keyword evidence="4" id="KW-0489">Methyltransferase</keyword>
<evidence type="ECO:0000256" key="5">
    <source>
        <dbReference type="ARBA" id="ARBA00022679"/>
    </source>
</evidence>
<dbReference type="OrthoDB" id="109758at2759"/>
<dbReference type="Gene3D" id="2.170.270.10">
    <property type="entry name" value="SET domain"/>
    <property type="match status" value="1"/>
</dbReference>
<dbReference type="GO" id="GO:0005634">
    <property type="term" value="C:nucleus"/>
    <property type="evidence" value="ECO:0007669"/>
    <property type="project" value="UniProtKB-SubCell"/>
</dbReference>
<reference evidence="9 10" key="1">
    <citation type="submission" date="2013-11" db="EMBL/GenBank/DDBJ databases">
        <title>The Genome Sequence of Phytophthora parasitica CJ01A1.</title>
        <authorList>
            <consortium name="The Broad Institute Genomics Platform"/>
            <person name="Russ C."/>
            <person name="Tyler B."/>
            <person name="Panabieres F."/>
            <person name="Shan W."/>
            <person name="Tripathy S."/>
            <person name="Grunwald N."/>
            <person name="Machado M."/>
            <person name="Johnson C.S."/>
            <person name="Walker B."/>
            <person name="Young S.K."/>
            <person name="Zeng Q."/>
            <person name="Gargeya S."/>
            <person name="Fitzgerald M."/>
            <person name="Haas B."/>
            <person name="Abouelleil A."/>
            <person name="Allen A.W."/>
            <person name="Alvarado L."/>
            <person name="Arachchi H.M."/>
            <person name="Berlin A.M."/>
            <person name="Chapman S.B."/>
            <person name="Gainer-Dewar J."/>
            <person name="Goldberg J."/>
            <person name="Griggs A."/>
            <person name="Gujja S."/>
            <person name="Hansen M."/>
            <person name="Howarth C."/>
            <person name="Imamovic A."/>
            <person name="Ireland A."/>
            <person name="Larimer J."/>
            <person name="McCowan C."/>
            <person name="Murphy C."/>
            <person name="Pearson M."/>
            <person name="Poon T.W."/>
            <person name="Priest M."/>
            <person name="Roberts A."/>
            <person name="Saif S."/>
            <person name="Shea T."/>
            <person name="Sisk P."/>
            <person name="Sykes S."/>
            <person name="Wortman J."/>
            <person name="Nusbaum C."/>
            <person name="Birren B."/>
        </authorList>
    </citation>
    <scope>NUCLEOTIDE SEQUENCE [LARGE SCALE GENOMIC DNA]</scope>
    <source>
        <strain evidence="9 10">CJ01A1</strain>
    </source>
</reference>